<dbReference type="AlphaFoldDB" id="A0A938B2T6"/>
<gene>
    <name evidence="3" type="ORF">FJZ47_11195</name>
</gene>
<evidence type="ECO:0000313" key="3">
    <source>
        <dbReference type="EMBL" id="MBM3224354.1"/>
    </source>
</evidence>
<reference evidence="3" key="1">
    <citation type="submission" date="2019-03" db="EMBL/GenBank/DDBJ databases">
        <title>Lake Tanganyika Metagenome-Assembled Genomes (MAGs).</title>
        <authorList>
            <person name="Tran P."/>
        </authorList>
    </citation>
    <scope>NUCLEOTIDE SEQUENCE</scope>
    <source>
        <strain evidence="3">K_DeepCast_65m_m2_066</strain>
    </source>
</reference>
<dbReference type="SUPFAM" id="SSF53756">
    <property type="entry name" value="UDP-Glycosyltransferase/glycogen phosphorylase"/>
    <property type="match status" value="1"/>
</dbReference>
<dbReference type="InterPro" id="IPR028098">
    <property type="entry name" value="Glyco_trans_4-like_N"/>
</dbReference>
<proteinExistence type="predicted"/>
<name>A0A938B2T6_UNCTE</name>
<dbReference type="InterPro" id="IPR001296">
    <property type="entry name" value="Glyco_trans_1"/>
</dbReference>
<dbReference type="Gene3D" id="3.40.50.2000">
    <property type="entry name" value="Glycogen Phosphorylase B"/>
    <property type="match status" value="2"/>
</dbReference>
<dbReference type="PANTHER" id="PTHR12526">
    <property type="entry name" value="GLYCOSYLTRANSFERASE"/>
    <property type="match status" value="1"/>
</dbReference>
<accession>A0A938B2T6</accession>
<feature type="domain" description="Glycosyl transferase family 1" evidence="1">
    <location>
        <begin position="209"/>
        <end position="375"/>
    </location>
</feature>
<evidence type="ECO:0000259" key="2">
    <source>
        <dbReference type="Pfam" id="PF13579"/>
    </source>
</evidence>
<sequence>MKQQTTVADMGLRSHPEPSCPQPKRMVVLHLLHTVAYGGVETMILNWVRSMDQRRFDVRLACFANPGGGGTEVPFIEAAARLGFEVATLPWSRRKPLLKSARVLAQLLRQHQVDILHLHNCYADCVGVIAARLVPVQTISTVSVWSQLNWKRKLIEAVNVLALRFVDQVTVHCEETLRQTIARGFPAAHLKTLICGFDTHVVDLPPSERRRRRRALGIADEQLVLVNLARLYPEKLQATLLQCFQDIVLHCPQARLWIIGRGPLEGSLKALCTQLGLDHAVTFFDWVDDLPTMLSLADIQMHPSRMEGVSLSIGEGMAAGLPIVASHVGGMAEIIQHGHTGLLVPPDDTRGFVDTVLALLRQPDERQRLGAAARHFITHDYSLATAVARLEQTYEELLRKTTVHTQ</sequence>
<feature type="domain" description="Glycosyltransferase subfamily 4-like N-terminal" evidence="2">
    <location>
        <begin position="38"/>
        <end position="192"/>
    </location>
</feature>
<dbReference type="GO" id="GO:0016757">
    <property type="term" value="F:glycosyltransferase activity"/>
    <property type="evidence" value="ECO:0007669"/>
    <property type="project" value="InterPro"/>
</dbReference>
<dbReference type="EMBL" id="VGLS01000306">
    <property type="protein sequence ID" value="MBM3224354.1"/>
    <property type="molecule type" value="Genomic_DNA"/>
</dbReference>
<evidence type="ECO:0000313" key="4">
    <source>
        <dbReference type="Proteomes" id="UP000712673"/>
    </source>
</evidence>
<organism evidence="3 4">
    <name type="scientific">Tectimicrobiota bacterium</name>
    <dbReference type="NCBI Taxonomy" id="2528274"/>
    <lineage>
        <taxon>Bacteria</taxon>
        <taxon>Pseudomonadati</taxon>
        <taxon>Nitrospinota/Tectimicrobiota group</taxon>
        <taxon>Candidatus Tectimicrobiota</taxon>
    </lineage>
</organism>
<dbReference type="Pfam" id="PF00534">
    <property type="entry name" value="Glycos_transf_1"/>
    <property type="match status" value="1"/>
</dbReference>
<dbReference type="Proteomes" id="UP000712673">
    <property type="component" value="Unassembled WGS sequence"/>
</dbReference>
<dbReference type="Pfam" id="PF13579">
    <property type="entry name" value="Glyco_trans_4_4"/>
    <property type="match status" value="1"/>
</dbReference>
<evidence type="ECO:0000259" key="1">
    <source>
        <dbReference type="Pfam" id="PF00534"/>
    </source>
</evidence>
<comment type="caution">
    <text evidence="3">The sequence shown here is derived from an EMBL/GenBank/DDBJ whole genome shotgun (WGS) entry which is preliminary data.</text>
</comment>
<protein>
    <submittedName>
        <fullName evidence="3">Glycosyltransferase</fullName>
    </submittedName>
</protein>